<dbReference type="PANTHER" id="PTHR31086">
    <property type="entry name" value="ALUMINUM-ACTIVATED MALATE TRANSPORTER 10"/>
    <property type="match status" value="1"/>
</dbReference>
<feature type="transmembrane region" description="Helical" evidence="10">
    <location>
        <begin position="35"/>
        <end position="53"/>
    </location>
</feature>
<proteinExistence type="inferred from homology"/>
<feature type="signal peptide" evidence="11">
    <location>
        <begin position="1"/>
        <end position="21"/>
    </location>
</feature>
<evidence type="ECO:0000256" key="4">
    <source>
        <dbReference type="ARBA" id="ARBA00022692"/>
    </source>
</evidence>
<feature type="chain" id="PRO_5014584581" description="Aluminum-activated malate transporter 10" evidence="11">
    <location>
        <begin position="22"/>
        <end position="545"/>
    </location>
</feature>
<dbReference type="GO" id="GO:0034220">
    <property type="term" value="P:monoatomic ion transmembrane transport"/>
    <property type="evidence" value="ECO:0007669"/>
    <property type="project" value="UniProtKB-KW"/>
</dbReference>
<keyword evidence="5 10" id="KW-1133">Transmembrane helix</keyword>
<dbReference type="AlphaFoldDB" id="M8CQ82"/>
<feature type="compositionally biased region" description="Basic and acidic residues" evidence="9">
    <location>
        <begin position="417"/>
        <end position="432"/>
    </location>
</feature>
<evidence type="ECO:0000256" key="8">
    <source>
        <dbReference type="ARBA" id="ARBA00023303"/>
    </source>
</evidence>
<comment type="subcellular location">
    <subcellularLocation>
        <location evidence="1">Membrane</location>
        <topology evidence="1">Multi-pass membrane protein</topology>
    </subcellularLocation>
</comment>
<evidence type="ECO:0008006" key="13">
    <source>
        <dbReference type="Google" id="ProtNLM"/>
    </source>
</evidence>
<dbReference type="InterPro" id="IPR020966">
    <property type="entry name" value="ALMT"/>
</dbReference>
<evidence type="ECO:0000256" key="7">
    <source>
        <dbReference type="ARBA" id="ARBA00023136"/>
    </source>
</evidence>
<feature type="transmembrane region" description="Helical" evidence="10">
    <location>
        <begin position="91"/>
        <end position="108"/>
    </location>
</feature>
<comment type="similarity">
    <text evidence="2">Belongs to the aromatic acid exporter (TC 2.A.85) family.</text>
</comment>
<evidence type="ECO:0000256" key="5">
    <source>
        <dbReference type="ARBA" id="ARBA00022989"/>
    </source>
</evidence>
<evidence type="ECO:0000256" key="6">
    <source>
        <dbReference type="ARBA" id="ARBA00023065"/>
    </source>
</evidence>
<evidence type="ECO:0000256" key="3">
    <source>
        <dbReference type="ARBA" id="ARBA00022448"/>
    </source>
</evidence>
<feature type="transmembrane region" description="Helical" evidence="10">
    <location>
        <begin position="146"/>
        <end position="165"/>
    </location>
</feature>
<evidence type="ECO:0000313" key="12">
    <source>
        <dbReference type="EnsemblPlants" id="EMT25761"/>
    </source>
</evidence>
<keyword evidence="6" id="KW-0406">Ion transport</keyword>
<dbReference type="EnsemblPlants" id="EMT25761">
    <property type="protein sequence ID" value="EMT25761"/>
    <property type="gene ID" value="F775_14692"/>
</dbReference>
<evidence type="ECO:0000256" key="9">
    <source>
        <dbReference type="SAM" id="MobiDB-lite"/>
    </source>
</evidence>
<dbReference type="GO" id="GO:0016020">
    <property type="term" value="C:membrane"/>
    <property type="evidence" value="ECO:0007669"/>
    <property type="project" value="UniProtKB-SubCell"/>
</dbReference>
<feature type="transmembrane region" description="Helical" evidence="10">
    <location>
        <begin position="177"/>
        <end position="197"/>
    </location>
</feature>
<organism evidence="12">
    <name type="scientific">Aegilops tauschii</name>
    <name type="common">Tausch's goatgrass</name>
    <name type="synonym">Aegilops squarrosa</name>
    <dbReference type="NCBI Taxonomy" id="37682"/>
    <lineage>
        <taxon>Eukaryota</taxon>
        <taxon>Viridiplantae</taxon>
        <taxon>Streptophyta</taxon>
        <taxon>Embryophyta</taxon>
        <taxon>Tracheophyta</taxon>
        <taxon>Spermatophyta</taxon>
        <taxon>Magnoliopsida</taxon>
        <taxon>Liliopsida</taxon>
        <taxon>Poales</taxon>
        <taxon>Poaceae</taxon>
        <taxon>BOP clade</taxon>
        <taxon>Pooideae</taxon>
        <taxon>Triticodae</taxon>
        <taxon>Triticeae</taxon>
        <taxon>Triticinae</taxon>
        <taxon>Aegilops</taxon>
    </lineage>
</organism>
<keyword evidence="8" id="KW-0407">Ion channel</keyword>
<name>M8CQ82_AEGTA</name>
<evidence type="ECO:0000256" key="2">
    <source>
        <dbReference type="ARBA" id="ARBA00007079"/>
    </source>
</evidence>
<evidence type="ECO:0000256" key="10">
    <source>
        <dbReference type="SAM" id="Phobius"/>
    </source>
</evidence>
<protein>
    <recommendedName>
        <fullName evidence="13">Aluminum-activated malate transporter 10</fullName>
    </recommendedName>
</protein>
<evidence type="ECO:0000256" key="1">
    <source>
        <dbReference type="ARBA" id="ARBA00004141"/>
    </source>
</evidence>
<keyword evidence="3" id="KW-0813">Transport</keyword>
<dbReference type="GO" id="GO:0015743">
    <property type="term" value="P:malate transport"/>
    <property type="evidence" value="ECO:0007669"/>
    <property type="project" value="InterPro"/>
</dbReference>
<feature type="region of interest" description="Disordered" evidence="9">
    <location>
        <begin position="412"/>
        <end position="459"/>
    </location>
</feature>
<evidence type="ECO:0000256" key="11">
    <source>
        <dbReference type="SAM" id="SignalP"/>
    </source>
</evidence>
<dbReference type="Pfam" id="PF11744">
    <property type="entry name" value="ALMT"/>
    <property type="match status" value="1"/>
</dbReference>
<reference evidence="12" key="1">
    <citation type="submission" date="2015-06" db="UniProtKB">
        <authorList>
            <consortium name="EnsemblPlants"/>
        </authorList>
    </citation>
    <scope>IDENTIFICATION</scope>
</reference>
<feature type="transmembrane region" description="Helical" evidence="10">
    <location>
        <begin position="65"/>
        <end position="85"/>
    </location>
</feature>
<keyword evidence="7 10" id="KW-0472">Membrane</keyword>
<keyword evidence="4 10" id="KW-0812">Transmembrane</keyword>
<sequence length="545" mass="58853">MAWAWLLACVLLLGARVSGFAKKVWKIGADDPRRVVHGLKVGVALTLVSVFYYTRPLYDGVGGAAMWAIMTVVVVFEYTVGGSVYKGFNRAVATASAGVLGLGVSWVASKSGDKLEPVITCGSLFLLAAAATFSRFIPTVKARFDYGVTIFILTYSLVAVSGYRVDELVALAQQRLVTIAIGIFICLAVCVLIWPVWAGQELHQLTVRNMEKLAAAVEGCVEDYFGEEEGAQAKSEGYKCVLNSKASEDSQANLARWEPAHGKFGFRRPYAQYAKLGAAMRHCAYCVETLNSCVGAELQAPESVKRLLTDVCTRLGAQCGRVLREASSSVATMTTSPALDFAVADMNTAVHELQGDMRELPFTLAGEPGEASLIDAMPLFTVASLLTEISTRIESVVDAVDTMASLASFKQADDDDDKKGDAELKTKVHPLNETDSDEPPEENKTTKPSEQSVALQQRGALEDRARCIAPISIVSPRERDLINNRAGKGVVLVRPMAARGVMRCNPNPLSSMAERGKESRIVHLLPRNPLLDEGVGEDDGGRKRI</sequence>
<accession>M8CQ82</accession>
<keyword evidence="11" id="KW-0732">Signal</keyword>